<feature type="transmembrane region" description="Helical" evidence="6">
    <location>
        <begin position="135"/>
        <end position="151"/>
    </location>
</feature>
<feature type="transmembrane region" description="Helical" evidence="6">
    <location>
        <begin position="250"/>
        <end position="271"/>
    </location>
</feature>
<keyword evidence="2" id="KW-1003">Cell membrane</keyword>
<keyword evidence="5 6" id="KW-0472">Membrane</keyword>
<evidence type="ECO:0000313" key="9">
    <source>
        <dbReference type="Proteomes" id="UP001063350"/>
    </source>
</evidence>
<dbReference type="EMBL" id="AP024233">
    <property type="protein sequence ID" value="BCO10726.1"/>
    <property type="molecule type" value="Genomic_DNA"/>
</dbReference>
<feature type="transmembrane region" description="Helical" evidence="6">
    <location>
        <begin position="39"/>
        <end position="57"/>
    </location>
</feature>
<feature type="transmembrane region" description="Helical" evidence="6">
    <location>
        <begin position="222"/>
        <end position="243"/>
    </location>
</feature>
<feature type="transmembrane region" description="Helical" evidence="6">
    <location>
        <begin position="7"/>
        <end position="27"/>
    </location>
</feature>
<feature type="domain" description="EamA" evidence="7">
    <location>
        <begin position="160"/>
        <end position="292"/>
    </location>
</feature>
<protein>
    <submittedName>
        <fullName evidence="8">Transporter</fullName>
    </submittedName>
</protein>
<keyword evidence="4 6" id="KW-1133">Transmembrane helix</keyword>
<organism evidence="8 9">
    <name type="scientific">Desulfolithobacter dissulfuricans</name>
    <dbReference type="NCBI Taxonomy" id="2795293"/>
    <lineage>
        <taxon>Bacteria</taxon>
        <taxon>Pseudomonadati</taxon>
        <taxon>Thermodesulfobacteriota</taxon>
        <taxon>Desulfobulbia</taxon>
        <taxon>Desulfobulbales</taxon>
        <taxon>Desulfobulbaceae</taxon>
        <taxon>Desulfolithobacter</taxon>
    </lineage>
</organism>
<dbReference type="InterPro" id="IPR000620">
    <property type="entry name" value="EamA_dom"/>
</dbReference>
<dbReference type="InterPro" id="IPR051258">
    <property type="entry name" value="Diverse_Substrate_Transporter"/>
</dbReference>
<evidence type="ECO:0000256" key="5">
    <source>
        <dbReference type="ARBA" id="ARBA00023136"/>
    </source>
</evidence>
<evidence type="ECO:0000313" key="8">
    <source>
        <dbReference type="EMBL" id="BCO10726.1"/>
    </source>
</evidence>
<sequence>MQGEKRDIIISDLLLLLVAAIWGFGFVAQRAGMESVGPYTYNGIRFLLGSLCLVPLSRKNAVLSPTAWNQAIPPHQRIRPLAGGLIAGVILFGGATLQQLGLQYTTAGKAGFITGLYVVLVPILGLFMGQRTNRGTWIGAVSAAVGLYFLSVPESLEINPGDILVTAGALFWAIHVLALSWLSPRTNAIRLAMIQFAVCGLFSLCIGLVIEEITLHGIRQAAIPILYGGVCSVGVGYTLQVVVQQKAHPAHAAILLSLETVFGALGGWLLLDEHLTFRAIYGCGFMLCGMLISQLWPPPAGKEVQTKIE</sequence>
<evidence type="ECO:0000259" key="7">
    <source>
        <dbReference type="Pfam" id="PF00892"/>
    </source>
</evidence>
<dbReference type="InterPro" id="IPR037185">
    <property type="entry name" value="EmrE-like"/>
</dbReference>
<dbReference type="GO" id="GO:0005886">
    <property type="term" value="C:plasma membrane"/>
    <property type="evidence" value="ECO:0007669"/>
    <property type="project" value="UniProtKB-SubCell"/>
</dbReference>
<feature type="transmembrane region" description="Helical" evidence="6">
    <location>
        <begin position="277"/>
        <end position="297"/>
    </location>
</feature>
<name>A0A915U3K7_9BACT</name>
<evidence type="ECO:0000256" key="6">
    <source>
        <dbReference type="SAM" id="Phobius"/>
    </source>
</evidence>
<dbReference type="PANTHER" id="PTHR42920:SF5">
    <property type="entry name" value="EAMA DOMAIN-CONTAINING PROTEIN"/>
    <property type="match status" value="1"/>
</dbReference>
<keyword evidence="3 6" id="KW-0812">Transmembrane</keyword>
<evidence type="ECO:0000256" key="1">
    <source>
        <dbReference type="ARBA" id="ARBA00004651"/>
    </source>
</evidence>
<dbReference type="KEGG" id="ddu:GF1_31020"/>
<evidence type="ECO:0000256" key="2">
    <source>
        <dbReference type="ARBA" id="ARBA00022475"/>
    </source>
</evidence>
<dbReference type="SUPFAM" id="SSF103481">
    <property type="entry name" value="Multidrug resistance efflux transporter EmrE"/>
    <property type="match status" value="2"/>
</dbReference>
<reference evidence="8" key="1">
    <citation type="submission" date="2020-12" db="EMBL/GenBank/DDBJ databases">
        <title>Desulfobium dissulfuricans gen. nov., sp. nov., a novel mesophilic, sulfate-reducing bacterium isolated from a deep-sea hydrothermal vent.</title>
        <authorList>
            <person name="Hashimoto Y."/>
            <person name="Tame A."/>
            <person name="Sawayama S."/>
            <person name="Miyazaki J."/>
            <person name="Takai K."/>
            <person name="Nakagawa S."/>
        </authorList>
    </citation>
    <scope>NUCLEOTIDE SEQUENCE</scope>
    <source>
        <strain evidence="8">GF1</strain>
    </source>
</reference>
<keyword evidence="9" id="KW-1185">Reference proteome</keyword>
<feature type="transmembrane region" description="Helical" evidence="6">
    <location>
        <begin position="189"/>
        <end position="210"/>
    </location>
</feature>
<evidence type="ECO:0000256" key="4">
    <source>
        <dbReference type="ARBA" id="ARBA00022989"/>
    </source>
</evidence>
<dbReference type="AlphaFoldDB" id="A0A915U3K7"/>
<accession>A0A915U3K7</accession>
<dbReference type="PANTHER" id="PTHR42920">
    <property type="entry name" value="OS03G0707200 PROTEIN-RELATED"/>
    <property type="match status" value="1"/>
</dbReference>
<dbReference type="RefSeq" id="WP_267927445.1">
    <property type="nucleotide sequence ID" value="NZ_AP024233.1"/>
</dbReference>
<comment type="subcellular location">
    <subcellularLocation>
        <location evidence="1">Cell membrane</location>
        <topology evidence="1">Multi-pass membrane protein</topology>
    </subcellularLocation>
</comment>
<evidence type="ECO:0000256" key="3">
    <source>
        <dbReference type="ARBA" id="ARBA00022692"/>
    </source>
</evidence>
<feature type="domain" description="EamA" evidence="7">
    <location>
        <begin position="11"/>
        <end position="151"/>
    </location>
</feature>
<dbReference type="Proteomes" id="UP001063350">
    <property type="component" value="Chromosome"/>
</dbReference>
<dbReference type="Pfam" id="PF00892">
    <property type="entry name" value="EamA"/>
    <property type="match status" value="2"/>
</dbReference>
<gene>
    <name evidence="8" type="ORF">GF1_31020</name>
</gene>
<feature type="transmembrane region" description="Helical" evidence="6">
    <location>
        <begin position="78"/>
        <end position="98"/>
    </location>
</feature>
<proteinExistence type="predicted"/>
<feature type="transmembrane region" description="Helical" evidence="6">
    <location>
        <begin position="163"/>
        <end position="182"/>
    </location>
</feature>
<feature type="transmembrane region" description="Helical" evidence="6">
    <location>
        <begin position="110"/>
        <end position="128"/>
    </location>
</feature>